<keyword evidence="1" id="KW-0472">Membrane</keyword>
<feature type="transmembrane region" description="Helical" evidence="1">
    <location>
        <begin position="92"/>
        <end position="113"/>
    </location>
</feature>
<feature type="transmembrane region" description="Helical" evidence="1">
    <location>
        <begin position="125"/>
        <end position="146"/>
    </location>
</feature>
<dbReference type="InterPro" id="IPR021737">
    <property type="entry name" value="Phage_phiKZ_Orf197"/>
</dbReference>
<dbReference type="EMBL" id="QGDT01000004">
    <property type="protein sequence ID" value="PWJ58464.1"/>
    <property type="molecule type" value="Genomic_DNA"/>
</dbReference>
<protein>
    <submittedName>
        <fullName evidence="2">Uncharacterized protein DUF3307</fullName>
    </submittedName>
</protein>
<organism evidence="2 3">
    <name type="scientific">Dyadobacter jejuensis</name>
    <dbReference type="NCBI Taxonomy" id="1082580"/>
    <lineage>
        <taxon>Bacteria</taxon>
        <taxon>Pseudomonadati</taxon>
        <taxon>Bacteroidota</taxon>
        <taxon>Cytophagia</taxon>
        <taxon>Cytophagales</taxon>
        <taxon>Spirosomataceae</taxon>
        <taxon>Dyadobacter</taxon>
    </lineage>
</organism>
<keyword evidence="1" id="KW-0812">Transmembrane</keyword>
<keyword evidence="1" id="KW-1133">Transmembrane helix</keyword>
<dbReference type="OrthoDB" id="8536716at2"/>
<comment type="caution">
    <text evidence="2">The sequence shown here is derived from an EMBL/GenBank/DDBJ whole genome shotgun (WGS) entry which is preliminary data.</text>
</comment>
<evidence type="ECO:0000256" key="1">
    <source>
        <dbReference type="SAM" id="Phobius"/>
    </source>
</evidence>
<feature type="transmembrane region" description="Helical" evidence="1">
    <location>
        <begin position="36"/>
        <end position="56"/>
    </location>
</feature>
<sequence>MTELLALLAAHILADFYWQPTTWVVQKRAKSFKSRFFYYHIGVVLVASYVLLGYWANPWPAIGLAIAHGIIDLVKLHFDRTSSTKWFIADQVLHLLSILTAAGILTGHTQLAINNLMEWYRQPTYLAILAGVLLCLNPVSFLVGMLTKPWRIELERLVPEADDNLANAGRWIGMSERLLIFIFVLISQFSAIGFLIAAKSLLRFNDKASESIPSAYITKKSEYVLVGTLMSYTCAIILALLTKIFQNI</sequence>
<evidence type="ECO:0000313" key="2">
    <source>
        <dbReference type="EMBL" id="PWJ58464.1"/>
    </source>
</evidence>
<dbReference type="Pfam" id="PF11750">
    <property type="entry name" value="DUF3307"/>
    <property type="match status" value="1"/>
</dbReference>
<evidence type="ECO:0000313" key="3">
    <source>
        <dbReference type="Proteomes" id="UP000245880"/>
    </source>
</evidence>
<keyword evidence="3" id="KW-1185">Reference proteome</keyword>
<dbReference type="AlphaFoldDB" id="A0A316AMY4"/>
<dbReference type="RefSeq" id="WP_109674310.1">
    <property type="nucleotide sequence ID" value="NZ_QGDT01000004.1"/>
</dbReference>
<gene>
    <name evidence="2" type="ORF">CLV98_104324</name>
</gene>
<dbReference type="Proteomes" id="UP000245880">
    <property type="component" value="Unassembled WGS sequence"/>
</dbReference>
<name>A0A316AMY4_9BACT</name>
<reference evidence="2 3" key="1">
    <citation type="submission" date="2018-03" db="EMBL/GenBank/DDBJ databases">
        <title>Genomic Encyclopedia of Archaeal and Bacterial Type Strains, Phase II (KMG-II): from individual species to whole genera.</title>
        <authorList>
            <person name="Goeker M."/>
        </authorList>
    </citation>
    <scope>NUCLEOTIDE SEQUENCE [LARGE SCALE GENOMIC DNA]</scope>
    <source>
        <strain evidence="2 3">DSM 100346</strain>
    </source>
</reference>
<proteinExistence type="predicted"/>
<feature type="transmembrane region" description="Helical" evidence="1">
    <location>
        <begin position="178"/>
        <end position="202"/>
    </location>
</feature>
<accession>A0A316AMY4</accession>
<feature type="transmembrane region" description="Helical" evidence="1">
    <location>
        <begin position="223"/>
        <end position="245"/>
    </location>
</feature>